<dbReference type="VEuPathDB" id="ToxoDB:TGME49_314650"/>
<evidence type="ECO:0000256" key="2">
    <source>
        <dbReference type="SAM" id="Phobius"/>
    </source>
</evidence>
<feature type="region of interest" description="Disordered" evidence="1">
    <location>
        <begin position="71"/>
        <end position="108"/>
    </location>
</feature>
<dbReference type="AlphaFoldDB" id="A0A7J6JXZ0"/>
<sequence length="259" mass="28299">MDSIRIMSSTADTDLKRSRHSALRTRTTRASAANVCTELKAPVAFRWPFHHPAHPQWTNSGVPQFLFASAAQQTQTPEHGTESETDGVDTQAQSEQPPAIRRRTRSLGSSLRQRSVAAKRMMLARFFLAAIPIIALGYGCYKFFEEEGETAGDEDGRMVPDAEEEESGNQEVEVPVKTMDKKKVAVATGVVLATVIVTATLMLKQEKEAFVQEEKLEDIFSSADVSGEDSELSLYKVVLGASVSGITVALPTRESHASI</sequence>
<keyword evidence="4" id="KW-1185">Reference proteome</keyword>
<gene>
    <name evidence="3" type="ORF">TGRH88_053610</name>
</gene>
<protein>
    <recommendedName>
        <fullName evidence="5">Transmembrane protein</fullName>
    </recommendedName>
</protein>
<comment type="caution">
    <text evidence="3">The sequence shown here is derived from an EMBL/GenBank/DDBJ whole genome shotgun (WGS) entry which is preliminary data.</text>
</comment>
<feature type="compositionally biased region" description="Polar residues" evidence="1">
    <location>
        <begin position="1"/>
        <end position="12"/>
    </location>
</feature>
<feature type="transmembrane region" description="Helical" evidence="2">
    <location>
        <begin position="184"/>
        <end position="203"/>
    </location>
</feature>
<keyword evidence="2" id="KW-1133">Transmembrane helix</keyword>
<name>A0A7J6JXZ0_TOXGO</name>
<feature type="transmembrane region" description="Helical" evidence="2">
    <location>
        <begin position="122"/>
        <end position="144"/>
    </location>
</feature>
<feature type="region of interest" description="Disordered" evidence="1">
    <location>
        <begin position="151"/>
        <end position="173"/>
    </location>
</feature>
<evidence type="ECO:0000313" key="3">
    <source>
        <dbReference type="EMBL" id="KAF4639589.1"/>
    </source>
</evidence>
<dbReference type="Proteomes" id="UP000557509">
    <property type="component" value="Unassembled WGS sequence"/>
</dbReference>
<dbReference type="EMBL" id="JAAUHK010000196">
    <property type="protein sequence ID" value="KAF4639589.1"/>
    <property type="molecule type" value="Genomic_DNA"/>
</dbReference>
<evidence type="ECO:0000313" key="4">
    <source>
        <dbReference type="Proteomes" id="UP000557509"/>
    </source>
</evidence>
<proteinExistence type="predicted"/>
<keyword evidence="2" id="KW-0472">Membrane</keyword>
<keyword evidence="2" id="KW-0812">Transmembrane</keyword>
<organism evidence="3 4">
    <name type="scientific">Toxoplasma gondii</name>
    <dbReference type="NCBI Taxonomy" id="5811"/>
    <lineage>
        <taxon>Eukaryota</taxon>
        <taxon>Sar</taxon>
        <taxon>Alveolata</taxon>
        <taxon>Apicomplexa</taxon>
        <taxon>Conoidasida</taxon>
        <taxon>Coccidia</taxon>
        <taxon>Eucoccidiorida</taxon>
        <taxon>Eimeriorina</taxon>
        <taxon>Sarcocystidae</taxon>
        <taxon>Toxoplasma</taxon>
    </lineage>
</organism>
<accession>A0A7J6JXZ0</accession>
<reference evidence="3 4" key="1">
    <citation type="submission" date="2020-03" db="EMBL/GenBank/DDBJ databases">
        <title>Genome sequence of Toxoplasma gondii RH-88 strain.</title>
        <authorList>
            <person name="Lorenzi H.A."/>
            <person name="Venepally P."/>
            <person name="Rozenberg A."/>
            <person name="Sibley D."/>
        </authorList>
    </citation>
    <scope>NUCLEOTIDE SEQUENCE [LARGE SCALE GENOMIC DNA]</scope>
    <source>
        <strain evidence="3 4">RH-88</strain>
    </source>
</reference>
<evidence type="ECO:0008006" key="5">
    <source>
        <dbReference type="Google" id="ProtNLM"/>
    </source>
</evidence>
<evidence type="ECO:0000256" key="1">
    <source>
        <dbReference type="SAM" id="MobiDB-lite"/>
    </source>
</evidence>
<feature type="region of interest" description="Disordered" evidence="1">
    <location>
        <begin position="1"/>
        <end position="25"/>
    </location>
</feature>